<reference evidence="3 4" key="2">
    <citation type="journal article" date="2008" name="Science">
        <title>Environmental genomics reveals a single-species ecosystem deep within Earth.</title>
        <authorList>
            <person name="Chivian D."/>
            <person name="Brodie E.L."/>
            <person name="Alm E.J."/>
            <person name="Culley D.E."/>
            <person name="Dehal P.S."/>
            <person name="Desantis T.Z."/>
            <person name="Gihring T.M."/>
            <person name="Lapidus A."/>
            <person name="Lin L.H."/>
            <person name="Lowry S.R."/>
            <person name="Moser D.P."/>
            <person name="Richardson P.M."/>
            <person name="Southam G."/>
            <person name="Wanger G."/>
            <person name="Pratt L.M."/>
            <person name="Andersen G.L."/>
            <person name="Hazen T.C."/>
            <person name="Brockman F.J."/>
            <person name="Arkin A.P."/>
            <person name="Onstott T.C."/>
        </authorList>
    </citation>
    <scope>NUCLEOTIDE SEQUENCE [LARGE SCALE GENOMIC DNA]</scope>
    <source>
        <strain evidence="3 4">MP104C</strain>
    </source>
</reference>
<dbReference type="InterPro" id="IPR008258">
    <property type="entry name" value="Transglycosylase_SLT_dom_1"/>
</dbReference>
<proteinExistence type="inferred from homology"/>
<dbReference type="InterPro" id="IPR023346">
    <property type="entry name" value="Lysozyme-like_dom_sf"/>
</dbReference>
<accession>B1I4A2</accession>
<feature type="domain" description="Transglycosylase SLT" evidence="2">
    <location>
        <begin position="34"/>
        <end position="148"/>
    </location>
</feature>
<dbReference type="STRING" id="477974.Daud_1407"/>
<dbReference type="PANTHER" id="PTHR37423:SF2">
    <property type="entry name" value="MEMBRANE-BOUND LYTIC MUREIN TRANSGLYCOSYLASE C"/>
    <property type="match status" value="1"/>
</dbReference>
<sequence>MKKLGILLLILLVILAVNVERIGRHYYPFPHQELVFHYAQLQQLDPYFVAAVIKTESNFRPGVESPKGALGLMQIMPETGRWISEQIGVDEFEPEVLNDVETNLMFGTWYLAHLYEEFGQDPILVLAAYNAGRGNVQAWLREDRWTGEARNLEQIPFPETRQFVRKVLFHYRIYNFLYR</sequence>
<dbReference type="CDD" id="cd16896">
    <property type="entry name" value="LT_Slt70-like"/>
    <property type="match status" value="1"/>
</dbReference>
<dbReference type="SUPFAM" id="SSF53955">
    <property type="entry name" value="Lysozyme-like"/>
    <property type="match status" value="1"/>
</dbReference>
<evidence type="ECO:0000313" key="3">
    <source>
        <dbReference type="EMBL" id="ACA59916.1"/>
    </source>
</evidence>
<dbReference type="PROSITE" id="PS00922">
    <property type="entry name" value="TRANSGLYCOSYLASE"/>
    <property type="match status" value="1"/>
</dbReference>
<dbReference type="RefSeq" id="WP_012302501.1">
    <property type="nucleotide sequence ID" value="NC_010424.1"/>
</dbReference>
<dbReference type="GO" id="GO:0016020">
    <property type="term" value="C:membrane"/>
    <property type="evidence" value="ECO:0007669"/>
    <property type="project" value="InterPro"/>
</dbReference>
<dbReference type="GO" id="GO:0008933">
    <property type="term" value="F:peptidoglycan lytic transglycosylase activity"/>
    <property type="evidence" value="ECO:0007669"/>
    <property type="project" value="InterPro"/>
</dbReference>
<keyword evidence="4" id="KW-1185">Reference proteome</keyword>
<reference evidence="4" key="1">
    <citation type="submission" date="2007-10" db="EMBL/GenBank/DDBJ databases">
        <title>Complete sequence of chromosome of Desulforudis audaxviator MP104C.</title>
        <authorList>
            <person name="Copeland A."/>
            <person name="Lucas S."/>
            <person name="Lapidus A."/>
            <person name="Barry K."/>
            <person name="Glavina del Rio T."/>
            <person name="Dalin E."/>
            <person name="Tice H."/>
            <person name="Bruce D."/>
            <person name="Pitluck S."/>
            <person name="Lowry S.R."/>
            <person name="Larimer F."/>
            <person name="Land M.L."/>
            <person name="Hauser L."/>
            <person name="Kyrpides N."/>
            <person name="Ivanova N.N."/>
            <person name="Richardson P."/>
        </authorList>
    </citation>
    <scope>NUCLEOTIDE SEQUENCE [LARGE SCALE GENOMIC DNA]</scope>
    <source>
        <strain evidence="4">MP104C</strain>
    </source>
</reference>
<dbReference type="InterPro" id="IPR000189">
    <property type="entry name" value="Transglyc_AS"/>
</dbReference>
<dbReference type="AlphaFoldDB" id="B1I4A2"/>
<evidence type="ECO:0000256" key="1">
    <source>
        <dbReference type="ARBA" id="ARBA00007734"/>
    </source>
</evidence>
<dbReference type="OrthoDB" id="9815002at2"/>
<dbReference type="GO" id="GO:0000270">
    <property type="term" value="P:peptidoglycan metabolic process"/>
    <property type="evidence" value="ECO:0007669"/>
    <property type="project" value="InterPro"/>
</dbReference>
<dbReference type="Pfam" id="PF01464">
    <property type="entry name" value="SLT"/>
    <property type="match status" value="1"/>
</dbReference>
<dbReference type="Proteomes" id="UP000008544">
    <property type="component" value="Chromosome"/>
</dbReference>
<dbReference type="eggNOG" id="COG0741">
    <property type="taxonomic scope" value="Bacteria"/>
</dbReference>
<evidence type="ECO:0000313" key="4">
    <source>
        <dbReference type="Proteomes" id="UP000008544"/>
    </source>
</evidence>
<name>B1I4A2_DESAP</name>
<evidence type="ECO:0000259" key="2">
    <source>
        <dbReference type="Pfam" id="PF01464"/>
    </source>
</evidence>
<dbReference type="CAZy" id="GH23">
    <property type="family name" value="Glycoside Hydrolase Family 23"/>
</dbReference>
<dbReference type="KEGG" id="dau:Daud_1407"/>
<dbReference type="HOGENOM" id="CLU_065765_7_0_9"/>
<comment type="similarity">
    <text evidence="1">Belongs to the transglycosylase Slt family.</text>
</comment>
<dbReference type="Gene3D" id="1.10.530.10">
    <property type="match status" value="1"/>
</dbReference>
<gene>
    <name evidence="3" type="ordered locus">Daud_1407</name>
</gene>
<protein>
    <submittedName>
        <fullName evidence="3">Lytic transglycosylase, catalytic</fullName>
    </submittedName>
</protein>
<organism evidence="3 4">
    <name type="scientific">Desulforudis audaxviator (strain MP104C)</name>
    <dbReference type="NCBI Taxonomy" id="477974"/>
    <lineage>
        <taxon>Bacteria</taxon>
        <taxon>Bacillati</taxon>
        <taxon>Bacillota</taxon>
        <taxon>Clostridia</taxon>
        <taxon>Thermoanaerobacterales</taxon>
        <taxon>Candidatus Desulforudaceae</taxon>
        <taxon>Candidatus Desulforudis</taxon>
    </lineage>
</organism>
<dbReference type="PANTHER" id="PTHR37423">
    <property type="entry name" value="SOLUBLE LYTIC MUREIN TRANSGLYCOSYLASE-RELATED"/>
    <property type="match status" value="1"/>
</dbReference>
<dbReference type="EMBL" id="CP000860">
    <property type="protein sequence ID" value="ACA59916.1"/>
    <property type="molecule type" value="Genomic_DNA"/>
</dbReference>